<keyword evidence="8" id="KW-1185">Reference proteome</keyword>
<dbReference type="PANTHER" id="PTHR10250:SF4">
    <property type="entry name" value="LEUKOTRIENE C4 SYNTHASE"/>
    <property type="match status" value="1"/>
</dbReference>
<dbReference type="InterPro" id="IPR023352">
    <property type="entry name" value="MAPEG-like_dom_sf"/>
</dbReference>
<dbReference type="InterPro" id="IPR001129">
    <property type="entry name" value="Membr-assoc_MAPEG"/>
</dbReference>
<dbReference type="PANTHER" id="PTHR10250">
    <property type="entry name" value="MICROSOMAL GLUTATHIONE S-TRANSFERASE"/>
    <property type="match status" value="1"/>
</dbReference>
<evidence type="ECO:0000313" key="9">
    <source>
        <dbReference type="RefSeq" id="XP_015266568.1"/>
    </source>
</evidence>
<dbReference type="InterPro" id="IPR050997">
    <property type="entry name" value="MAPEG"/>
</dbReference>
<comment type="subcellular location">
    <subcellularLocation>
        <location evidence="1">Nucleus membrane</location>
        <topology evidence="1">Multi-pass membrane protein</topology>
    </subcellularLocation>
</comment>
<keyword evidence="3 7" id="KW-0812">Transmembrane</keyword>
<evidence type="ECO:0000256" key="4">
    <source>
        <dbReference type="ARBA" id="ARBA00022989"/>
    </source>
</evidence>
<keyword evidence="5 7" id="KW-0472">Membrane</keyword>
<feature type="transmembrane region" description="Helical" evidence="7">
    <location>
        <begin position="109"/>
        <end position="131"/>
    </location>
</feature>
<dbReference type="Proteomes" id="UP000694871">
    <property type="component" value="Unplaced"/>
</dbReference>
<dbReference type="SUPFAM" id="SSF161084">
    <property type="entry name" value="MAPEG domain-like"/>
    <property type="match status" value="1"/>
</dbReference>
<name>A0ABM1JYN1_GEKJA</name>
<evidence type="ECO:0000256" key="1">
    <source>
        <dbReference type="ARBA" id="ARBA00004232"/>
    </source>
</evidence>
<comment type="similarity">
    <text evidence="2">Belongs to the MAPEG family.</text>
</comment>
<dbReference type="Gene3D" id="1.20.120.550">
    <property type="entry name" value="Membrane associated eicosanoid/glutathione metabolism-like domain"/>
    <property type="match status" value="1"/>
</dbReference>
<dbReference type="RefSeq" id="XP_015266568.1">
    <property type="nucleotide sequence ID" value="XM_015411082.1"/>
</dbReference>
<evidence type="ECO:0000256" key="7">
    <source>
        <dbReference type="SAM" id="Phobius"/>
    </source>
</evidence>
<evidence type="ECO:0000256" key="6">
    <source>
        <dbReference type="ARBA" id="ARBA00023242"/>
    </source>
</evidence>
<feature type="transmembrane region" description="Helical" evidence="7">
    <location>
        <begin position="62"/>
        <end position="88"/>
    </location>
</feature>
<keyword evidence="6" id="KW-0539">Nucleus</keyword>
<dbReference type="GeneID" id="107110314"/>
<dbReference type="Pfam" id="PF01124">
    <property type="entry name" value="MAPEG"/>
    <property type="match status" value="1"/>
</dbReference>
<protein>
    <submittedName>
        <fullName evidence="9">Leukotriene C4 synthase</fullName>
    </submittedName>
</protein>
<evidence type="ECO:0000313" key="8">
    <source>
        <dbReference type="Proteomes" id="UP000694871"/>
    </source>
</evidence>
<accession>A0ABM1JYN1</accession>
<keyword evidence="4 7" id="KW-1133">Transmembrane helix</keyword>
<organism evidence="8 9">
    <name type="scientific">Gekko japonicus</name>
    <name type="common">Schlegel's Japanese gecko</name>
    <dbReference type="NCBI Taxonomy" id="146911"/>
    <lineage>
        <taxon>Eukaryota</taxon>
        <taxon>Metazoa</taxon>
        <taxon>Chordata</taxon>
        <taxon>Craniata</taxon>
        <taxon>Vertebrata</taxon>
        <taxon>Euteleostomi</taxon>
        <taxon>Lepidosauria</taxon>
        <taxon>Squamata</taxon>
        <taxon>Bifurcata</taxon>
        <taxon>Gekkota</taxon>
        <taxon>Gekkonidae</taxon>
        <taxon>Gekkoninae</taxon>
        <taxon>Gekko</taxon>
    </lineage>
</organism>
<evidence type="ECO:0000256" key="3">
    <source>
        <dbReference type="ARBA" id="ARBA00022692"/>
    </source>
</evidence>
<proteinExistence type="inferred from homology"/>
<evidence type="ECO:0000256" key="2">
    <source>
        <dbReference type="ARBA" id="ARBA00010459"/>
    </source>
</evidence>
<gene>
    <name evidence="9" type="primary">LTC4S</name>
</gene>
<sequence length="138" mass="15542">MLHQIVWLAAVTILGVLEQAYFAMQVIYARRRCKVSPPGISGPPEFERIFRAQVNCTEYFPIFLSLLWVAGIFFHQASAAFCGLIYLYARYQYFSGYACTAQGRLGPMYFSSGVLCVLFGLSVVGLFVHFMPLTFLSP</sequence>
<reference evidence="9" key="1">
    <citation type="submission" date="2025-08" db="UniProtKB">
        <authorList>
            <consortium name="RefSeq"/>
        </authorList>
    </citation>
    <scope>IDENTIFICATION</scope>
</reference>
<evidence type="ECO:0000256" key="5">
    <source>
        <dbReference type="ARBA" id="ARBA00023136"/>
    </source>
</evidence>